<dbReference type="InterPro" id="IPR037293">
    <property type="entry name" value="Gal_Oxidase_central_sf"/>
</dbReference>
<evidence type="ECO:0000256" key="4">
    <source>
        <dbReference type="ARBA" id="ARBA00022750"/>
    </source>
</evidence>
<evidence type="ECO:0000256" key="2">
    <source>
        <dbReference type="ARBA" id="ARBA00022441"/>
    </source>
</evidence>
<dbReference type="InterPro" id="IPR033121">
    <property type="entry name" value="PEPTIDASE_A1"/>
</dbReference>
<dbReference type="InterPro" id="IPR021109">
    <property type="entry name" value="Peptidase_aspartic_dom_sf"/>
</dbReference>
<dbReference type="InterPro" id="IPR001480">
    <property type="entry name" value="Bulb-type_lectin_dom"/>
</dbReference>
<dbReference type="PROSITE" id="PS51767">
    <property type="entry name" value="PEPTIDASE_A1"/>
    <property type="match status" value="1"/>
</dbReference>
<dbReference type="PRINTS" id="PR00792">
    <property type="entry name" value="PEPSIN"/>
</dbReference>
<dbReference type="InterPro" id="IPR034164">
    <property type="entry name" value="Pepsin-like_dom"/>
</dbReference>
<evidence type="ECO:0000259" key="11">
    <source>
        <dbReference type="PROSITE" id="PS51767"/>
    </source>
</evidence>
<evidence type="ECO:0000256" key="9">
    <source>
        <dbReference type="SAM" id="MobiDB-lite"/>
    </source>
</evidence>
<dbReference type="EMBL" id="CAJNOE010000122">
    <property type="protein sequence ID" value="CAF0943800.1"/>
    <property type="molecule type" value="Genomic_DNA"/>
</dbReference>
<evidence type="ECO:0000256" key="6">
    <source>
        <dbReference type="PIRSR" id="PIRSR601461-1"/>
    </source>
</evidence>
<dbReference type="InterPro" id="IPR001969">
    <property type="entry name" value="Aspartic_peptidase_AS"/>
</dbReference>
<feature type="active site" evidence="6">
    <location>
        <position position="272"/>
    </location>
</feature>
<evidence type="ECO:0000259" key="10">
    <source>
        <dbReference type="PROSITE" id="PS50927"/>
    </source>
</evidence>
<evidence type="ECO:0000313" key="12">
    <source>
        <dbReference type="EMBL" id="CAF0943800.1"/>
    </source>
</evidence>
<keyword evidence="7" id="KW-1015">Disulfide bond</keyword>
<comment type="caution">
    <text evidence="12">The sequence shown here is derived from an EMBL/GenBank/DDBJ whole genome shotgun (WGS) entry which is preliminary data.</text>
</comment>
<dbReference type="Gene3D" id="2.40.70.10">
    <property type="entry name" value="Acid Proteases"/>
    <property type="match status" value="2"/>
</dbReference>
<evidence type="ECO:0000313" key="13">
    <source>
        <dbReference type="Proteomes" id="UP000663860"/>
    </source>
</evidence>
<dbReference type="PROSITE" id="PS00141">
    <property type="entry name" value="ASP_PROTEASE"/>
    <property type="match status" value="1"/>
</dbReference>
<evidence type="ECO:0000256" key="5">
    <source>
        <dbReference type="ARBA" id="ARBA00022801"/>
    </source>
</evidence>
<dbReference type="SUPFAM" id="SSF50630">
    <property type="entry name" value="Acid proteases"/>
    <property type="match status" value="1"/>
</dbReference>
<sequence length="861" mass="91692">MATVGGASTYASNNNGIKRITMHKVNRTCNGNSTQYKCHGKRKHTEITKTKRSASATETLLDQGWGSYWMGLITVGTPAQIFNVDFDTGSSDLWIPSAQCGSSCGGNHTFKSGSSSTYRAWNKNFYIRYGDGSNANGTWANDTVTIAGISIANQSFAMITSAKGFNTSAFDGILGMGYQSLASGGELPVIWSMYLTGALSQPIFSFWFAPISTGSDTGELILGGYDATKYTGSFTYAPVSVKGYWEFVADSVSLTIGSTTTTIATSINAILDTGTTLAILGPTAYVNTINTILGATYDSATGFYKVNCQTKPLSAFPNIAVTISGVPFVLTPLMYLGIAGNSAGYTCYSYISSIDQNDANGKPIWILGDFFMRRFYSVFDMQNNRIGLALSTSYSSVQNVPSTLFQTTTTVTPSSTTSTTTKPSTTTTTTTTSTSTTTSTTTKPSTTITTTTTSTSTTTSTTTKPSTTITTTTTSTSTTTSTTTKSSTTITTTTTSSLTTMKTSTTTTQTTSNIFNIGRWSTTGSLAIGRTEHTSTLFSDGRVIVVGGREGANTVEIYNPATRTWSRGASMNNARSTYTATLLPDGRLFVAGGWYYNTASKTAEIYNPVSDSWTAISNMTFGRYGHAAVYLPAPMNKILVMGGYGDSTAPLPLQSCELYDLVSNKWTTTTSMINVRVYFTATYLPSMNVVVAIGGGYFGSVVEMFTVSTLQWTQSSNTIAPYALSPKGTLLPNGQFLLAGDGYSNGGTYLFNPATKLFTFAANTIQLRNEASVTLLPSGSVLLTGGFNTTTGQPIRSAEVYDYQLNMWRSVADMNTTRSRHTGVALNNSSSTSPTVLVIGGLHDWVSGHDLTDCELFSVNG</sequence>
<organism evidence="12 13">
    <name type="scientific">Adineta steineri</name>
    <dbReference type="NCBI Taxonomy" id="433720"/>
    <lineage>
        <taxon>Eukaryota</taxon>
        <taxon>Metazoa</taxon>
        <taxon>Spiralia</taxon>
        <taxon>Gnathifera</taxon>
        <taxon>Rotifera</taxon>
        <taxon>Eurotatoria</taxon>
        <taxon>Bdelloidea</taxon>
        <taxon>Adinetida</taxon>
        <taxon>Adinetidae</taxon>
        <taxon>Adineta</taxon>
    </lineage>
</organism>
<gene>
    <name evidence="12" type="ORF">IZO911_LOCUS14590</name>
</gene>
<dbReference type="SUPFAM" id="SSF117281">
    <property type="entry name" value="Kelch motif"/>
    <property type="match status" value="2"/>
</dbReference>
<dbReference type="CDD" id="cd05471">
    <property type="entry name" value="pepsin_like"/>
    <property type="match status" value="1"/>
</dbReference>
<feature type="disulfide bond" evidence="7">
    <location>
        <begin position="308"/>
        <end position="347"/>
    </location>
</feature>
<keyword evidence="5 8" id="KW-0378">Hydrolase</keyword>
<reference evidence="12" key="1">
    <citation type="submission" date="2021-02" db="EMBL/GenBank/DDBJ databases">
        <authorList>
            <person name="Nowell W R."/>
        </authorList>
    </citation>
    <scope>NUCLEOTIDE SEQUENCE</scope>
</reference>
<dbReference type="InterPro" id="IPR006652">
    <property type="entry name" value="Kelch_1"/>
</dbReference>
<dbReference type="Gene3D" id="2.130.10.80">
    <property type="entry name" value="Galactose oxidase/kelch, beta-propeller"/>
    <property type="match status" value="1"/>
</dbReference>
<accession>A0A814CKV4</accession>
<feature type="region of interest" description="Disordered" evidence="9">
    <location>
        <begin position="407"/>
        <end position="487"/>
    </location>
</feature>
<dbReference type="Pfam" id="PF00026">
    <property type="entry name" value="Asp"/>
    <property type="match status" value="1"/>
</dbReference>
<evidence type="ECO:0000256" key="1">
    <source>
        <dbReference type="ARBA" id="ARBA00007447"/>
    </source>
</evidence>
<keyword evidence="3 8" id="KW-0645">Protease</keyword>
<dbReference type="FunFam" id="2.40.70.10:FF:000115">
    <property type="entry name" value="Lysosomal aspartic protease"/>
    <property type="match status" value="1"/>
</dbReference>
<proteinExistence type="inferred from homology"/>
<feature type="disulfide bond" evidence="7">
    <location>
        <begin position="100"/>
        <end position="104"/>
    </location>
</feature>
<protein>
    <recommendedName>
        <fullName evidence="14">Peptidase A1 domain-containing protein</fullName>
    </recommendedName>
</protein>
<evidence type="ECO:0000256" key="8">
    <source>
        <dbReference type="RuleBase" id="RU000454"/>
    </source>
</evidence>
<dbReference type="SMART" id="SM00612">
    <property type="entry name" value="Kelch"/>
    <property type="match status" value="4"/>
</dbReference>
<comment type="similarity">
    <text evidence="1 8">Belongs to the peptidase A1 family.</text>
</comment>
<evidence type="ECO:0000256" key="3">
    <source>
        <dbReference type="ARBA" id="ARBA00022670"/>
    </source>
</evidence>
<dbReference type="Gene3D" id="2.120.10.80">
    <property type="entry name" value="Kelch-type beta propeller"/>
    <property type="match status" value="1"/>
</dbReference>
<dbReference type="GO" id="GO:0004190">
    <property type="term" value="F:aspartic-type endopeptidase activity"/>
    <property type="evidence" value="ECO:0007669"/>
    <property type="project" value="UniProtKB-KW"/>
</dbReference>
<name>A0A814CKV4_9BILA</name>
<dbReference type="GO" id="GO:0006508">
    <property type="term" value="P:proteolysis"/>
    <property type="evidence" value="ECO:0007669"/>
    <property type="project" value="UniProtKB-KW"/>
</dbReference>
<dbReference type="AlphaFoldDB" id="A0A814CKV4"/>
<dbReference type="Proteomes" id="UP000663860">
    <property type="component" value="Unassembled WGS sequence"/>
</dbReference>
<dbReference type="PANTHER" id="PTHR47966">
    <property type="entry name" value="BETA-SITE APP-CLEAVING ENZYME, ISOFORM A-RELATED"/>
    <property type="match status" value="1"/>
</dbReference>
<evidence type="ECO:0008006" key="14">
    <source>
        <dbReference type="Google" id="ProtNLM"/>
    </source>
</evidence>
<keyword evidence="4 8" id="KW-0064">Aspartyl protease</keyword>
<keyword evidence="2" id="KW-0880">Kelch repeat</keyword>
<feature type="domain" description="Peptidase A1" evidence="11">
    <location>
        <begin position="69"/>
        <end position="389"/>
    </location>
</feature>
<feature type="domain" description="Bulb-type lectin" evidence="10">
    <location>
        <begin position="475"/>
        <end position="603"/>
    </location>
</feature>
<dbReference type="PROSITE" id="PS50927">
    <property type="entry name" value="BULB_LECTIN"/>
    <property type="match status" value="1"/>
</dbReference>
<dbReference type="InterPro" id="IPR001461">
    <property type="entry name" value="Aspartic_peptidase_A1"/>
</dbReference>
<feature type="active site" evidence="6">
    <location>
        <position position="87"/>
    </location>
</feature>
<evidence type="ECO:0000256" key="7">
    <source>
        <dbReference type="PIRSR" id="PIRSR601461-2"/>
    </source>
</evidence>
<dbReference type="PANTHER" id="PTHR47966:SF51">
    <property type="entry name" value="BETA-SITE APP-CLEAVING ENZYME, ISOFORM A-RELATED"/>
    <property type="match status" value="1"/>
</dbReference>
<dbReference type="Pfam" id="PF01344">
    <property type="entry name" value="Kelch_1"/>
    <property type="match status" value="4"/>
</dbReference>
<dbReference type="InterPro" id="IPR015915">
    <property type="entry name" value="Kelch-typ_b-propeller"/>
</dbReference>